<accession>A0A917V4Q5</accession>
<dbReference type="PANTHER" id="PTHR42759">
    <property type="entry name" value="MOXR FAMILY PROTEIN"/>
    <property type="match status" value="1"/>
</dbReference>
<dbReference type="Gene3D" id="3.40.50.300">
    <property type="entry name" value="P-loop containing nucleotide triphosphate hydrolases"/>
    <property type="match status" value="1"/>
</dbReference>
<keyword evidence="1" id="KW-0547">Nucleotide-binding</keyword>
<evidence type="ECO:0000259" key="6">
    <source>
        <dbReference type="Pfam" id="PF17863"/>
    </source>
</evidence>
<name>A0A917V4Q5_9HYPH</name>
<dbReference type="Pfam" id="PF07726">
    <property type="entry name" value="AAA_3"/>
    <property type="match status" value="1"/>
</dbReference>
<evidence type="ECO:0000256" key="1">
    <source>
        <dbReference type="ARBA" id="ARBA00022741"/>
    </source>
</evidence>
<dbReference type="Gene3D" id="1.10.8.80">
    <property type="entry name" value="Magnesium chelatase subunit I, C-Terminal domain"/>
    <property type="match status" value="1"/>
</dbReference>
<dbReference type="InterPro" id="IPR027417">
    <property type="entry name" value="P-loop_NTPase"/>
</dbReference>
<dbReference type="InterPro" id="IPR050764">
    <property type="entry name" value="CbbQ/NirQ/NorQ/GpvN"/>
</dbReference>
<evidence type="ECO:0000313" key="8">
    <source>
        <dbReference type="Proteomes" id="UP000600449"/>
    </source>
</evidence>
<dbReference type="PANTHER" id="PTHR42759:SF1">
    <property type="entry name" value="MAGNESIUM-CHELATASE SUBUNIT CHLD"/>
    <property type="match status" value="1"/>
</dbReference>
<feature type="domain" description="ATPase AAA-3" evidence="5">
    <location>
        <begin position="113"/>
        <end position="246"/>
    </location>
</feature>
<proteinExistence type="inferred from homology"/>
<dbReference type="InterPro" id="IPR041628">
    <property type="entry name" value="ChlI/MoxR_AAA_lid"/>
</dbReference>
<evidence type="ECO:0000256" key="2">
    <source>
        <dbReference type="ARBA" id="ARBA00022840"/>
    </source>
</evidence>
<dbReference type="GO" id="GO:0005524">
    <property type="term" value="F:ATP binding"/>
    <property type="evidence" value="ECO:0007669"/>
    <property type="project" value="UniProtKB-KW"/>
</dbReference>
<keyword evidence="8" id="KW-1185">Reference proteome</keyword>
<dbReference type="GO" id="GO:0016887">
    <property type="term" value="F:ATP hydrolysis activity"/>
    <property type="evidence" value="ECO:0007669"/>
    <property type="project" value="InterPro"/>
</dbReference>
<comment type="caution">
    <text evidence="7">The sequence shown here is derived from an EMBL/GenBank/DDBJ whole genome shotgun (WGS) entry which is preliminary data.</text>
</comment>
<feature type="domain" description="ChlI/MoxR AAA lid" evidence="6">
    <location>
        <begin position="324"/>
        <end position="385"/>
    </location>
</feature>
<dbReference type="InterPro" id="IPR011703">
    <property type="entry name" value="ATPase_AAA-3"/>
</dbReference>
<reference evidence="7 8" key="1">
    <citation type="journal article" date="2014" name="Int. J. Syst. Evol. Microbiol.">
        <title>Complete genome sequence of Corynebacterium casei LMG S-19264T (=DSM 44701T), isolated from a smear-ripened cheese.</title>
        <authorList>
            <consortium name="US DOE Joint Genome Institute (JGI-PGF)"/>
            <person name="Walter F."/>
            <person name="Albersmeier A."/>
            <person name="Kalinowski J."/>
            <person name="Ruckert C."/>
        </authorList>
    </citation>
    <scope>NUCLEOTIDE SEQUENCE [LARGE SCALE GENOMIC DNA]</scope>
    <source>
        <strain evidence="7 8">CGMCC 1.9161</strain>
    </source>
</reference>
<dbReference type="AlphaFoldDB" id="A0A917V4Q5"/>
<sequence length="393" mass="42408">MSNAAEPAAFVEDRAAAARLACQGGANGPRLASRTCDRSGARARPGAARPEHERWRMAQSPAYPATDLDEAIARSAETTLEALSRAREAIHGVIFGQEKVVDLALVTILAGGHGLLVGVPGLAKTKLVDTLGTVLGLDARRVQFTPDLMPSDILGSEILEESADRRRHFRFVKGPIFAQLLMADEINRASPRTQSALLQAMQEHHVSVGGERHDLPRPFHVLATQNPIEQEGTYPLPEAQLDRFLLEIDVGYPDRVAERRILIETTGADEARPVPALSGEELMNAQRLARRLPVGESVVEAILDLVRSARPGEGDASVTDKLLWGPGPRASQALMFAVRARALIEGRLSPSVEDVVALAEPVLKHRMALSFAARADGETVPALVKRLVARLQG</sequence>
<dbReference type="Proteomes" id="UP000600449">
    <property type="component" value="Unassembled WGS sequence"/>
</dbReference>
<dbReference type="FunFam" id="3.40.50.300:FF:000640">
    <property type="entry name" value="MoxR family ATPase"/>
    <property type="match status" value="1"/>
</dbReference>
<evidence type="ECO:0000259" key="5">
    <source>
        <dbReference type="Pfam" id="PF07726"/>
    </source>
</evidence>
<keyword evidence="2" id="KW-0067">ATP-binding</keyword>
<organism evidence="7 8">
    <name type="scientific">Salinarimonas ramus</name>
    <dbReference type="NCBI Taxonomy" id="690164"/>
    <lineage>
        <taxon>Bacteria</taxon>
        <taxon>Pseudomonadati</taxon>
        <taxon>Pseudomonadota</taxon>
        <taxon>Alphaproteobacteria</taxon>
        <taxon>Hyphomicrobiales</taxon>
        <taxon>Salinarimonadaceae</taxon>
        <taxon>Salinarimonas</taxon>
    </lineage>
</organism>
<comment type="similarity">
    <text evidence="3">Belongs to the MoxR family.</text>
</comment>
<evidence type="ECO:0000256" key="4">
    <source>
        <dbReference type="SAM" id="MobiDB-lite"/>
    </source>
</evidence>
<protein>
    <submittedName>
        <fullName evidence="7">ATPase AAA</fullName>
    </submittedName>
</protein>
<dbReference type="Pfam" id="PF17863">
    <property type="entry name" value="AAA_lid_2"/>
    <property type="match status" value="1"/>
</dbReference>
<evidence type="ECO:0000313" key="7">
    <source>
        <dbReference type="EMBL" id="GGK37379.1"/>
    </source>
</evidence>
<feature type="region of interest" description="Disordered" evidence="4">
    <location>
        <begin position="27"/>
        <end position="61"/>
    </location>
</feature>
<evidence type="ECO:0000256" key="3">
    <source>
        <dbReference type="ARBA" id="ARBA00061607"/>
    </source>
</evidence>
<dbReference type="SUPFAM" id="SSF52540">
    <property type="entry name" value="P-loop containing nucleoside triphosphate hydrolases"/>
    <property type="match status" value="1"/>
</dbReference>
<dbReference type="EMBL" id="BMMF01000007">
    <property type="protein sequence ID" value="GGK37379.1"/>
    <property type="molecule type" value="Genomic_DNA"/>
</dbReference>
<gene>
    <name evidence="7" type="ORF">GCM10011322_25560</name>
</gene>